<name>A0ABW9QUR9_9ACTN</name>
<dbReference type="CDD" id="cd09086">
    <property type="entry name" value="ExoIII-like_AP-endo"/>
    <property type="match status" value="1"/>
</dbReference>
<evidence type="ECO:0000256" key="2">
    <source>
        <dbReference type="ARBA" id="ARBA00007092"/>
    </source>
</evidence>
<dbReference type="EMBL" id="WJHE01000595">
    <property type="protein sequence ID" value="MST33439.1"/>
    <property type="molecule type" value="Genomic_DNA"/>
</dbReference>
<dbReference type="SUPFAM" id="SSF56219">
    <property type="entry name" value="DNase I-like"/>
    <property type="match status" value="1"/>
</dbReference>
<comment type="caution">
    <text evidence="7">The sequence shown here is derived from an EMBL/GenBank/DDBJ whole genome shotgun (WGS) entry which is preliminary data.</text>
</comment>
<dbReference type="InterPro" id="IPR036691">
    <property type="entry name" value="Endo/exonu/phosph_ase_sf"/>
</dbReference>
<dbReference type="Gene3D" id="3.60.10.10">
    <property type="entry name" value="Endonuclease/exonuclease/phosphatase"/>
    <property type="match status" value="1"/>
</dbReference>
<evidence type="ECO:0000313" key="8">
    <source>
        <dbReference type="Proteomes" id="UP000437736"/>
    </source>
</evidence>
<dbReference type="PANTHER" id="PTHR43250">
    <property type="entry name" value="EXODEOXYRIBONUCLEASE III"/>
    <property type="match status" value="1"/>
</dbReference>
<feature type="domain" description="Endonuclease/exonuclease/phosphatase" evidence="6">
    <location>
        <begin position="4"/>
        <end position="249"/>
    </location>
</feature>
<evidence type="ECO:0000256" key="1">
    <source>
        <dbReference type="ARBA" id="ARBA00001946"/>
    </source>
</evidence>
<organism evidence="7 8">
    <name type="scientific">Acidiferrimicrobium australe</name>
    <dbReference type="NCBI Taxonomy" id="2664430"/>
    <lineage>
        <taxon>Bacteria</taxon>
        <taxon>Bacillati</taxon>
        <taxon>Actinomycetota</taxon>
        <taxon>Acidimicrobiia</taxon>
        <taxon>Acidimicrobiales</taxon>
        <taxon>Acidimicrobiaceae</taxon>
        <taxon>Acidiferrimicrobium</taxon>
    </lineage>
</organism>
<dbReference type="GO" id="GO:0008311">
    <property type="term" value="F:double-stranded DNA 3'-5' DNA exonuclease activity"/>
    <property type="evidence" value="ECO:0007669"/>
    <property type="project" value="UniProtKB-EC"/>
</dbReference>
<gene>
    <name evidence="7" type="primary">xth</name>
    <name evidence="7" type="ORF">GHK86_12005</name>
</gene>
<dbReference type="InterPro" id="IPR004808">
    <property type="entry name" value="AP_endonuc_1"/>
</dbReference>
<proteinExistence type="inferred from homology"/>
<sequence length="258" mass="28725">MRLATWNVNSLKARMPRVEEWLAYARPDVLCLQETKLADAAFPQLAFSALGYEAVHHGDGRWNGVAILSRVGVEDVVAGFADGIEADTDTRLVTARCGGVSVTSVYVPNGRSLDSDHYRYKLAWLAKLRRHLDAVAAPDTPVAVCGDFNIAPEDRDVWDPAAFVGSTHVSAPERRALAELESWGLQDAFRGRYPDAEELYTYWDYRAGDFHQHRGMRIDLLLLSAPLAGRVRWALVDRNARKGKQPSDHAPVFVDLEP</sequence>
<dbReference type="Pfam" id="PF03372">
    <property type="entry name" value="Exo_endo_phos"/>
    <property type="match status" value="1"/>
</dbReference>
<dbReference type="PANTHER" id="PTHR43250:SF2">
    <property type="entry name" value="EXODEOXYRIBONUCLEASE III"/>
    <property type="match status" value="1"/>
</dbReference>
<comment type="similarity">
    <text evidence="2">Belongs to the DNA repair enzymes AP/ExoA family.</text>
</comment>
<dbReference type="Proteomes" id="UP000437736">
    <property type="component" value="Unassembled WGS sequence"/>
</dbReference>
<evidence type="ECO:0000256" key="4">
    <source>
        <dbReference type="ARBA" id="ARBA00022801"/>
    </source>
</evidence>
<keyword evidence="3" id="KW-0479">Metal-binding</keyword>
<accession>A0ABW9QUR9</accession>
<keyword evidence="5" id="KW-0460">Magnesium</keyword>
<dbReference type="PROSITE" id="PS51435">
    <property type="entry name" value="AP_NUCLEASE_F1_4"/>
    <property type="match status" value="1"/>
</dbReference>
<keyword evidence="8" id="KW-1185">Reference proteome</keyword>
<comment type="cofactor">
    <cofactor evidence="1">
        <name>Mg(2+)</name>
        <dbReference type="ChEBI" id="CHEBI:18420"/>
    </cofactor>
</comment>
<dbReference type="PROSITE" id="PS00726">
    <property type="entry name" value="AP_NUCLEASE_F1_1"/>
    <property type="match status" value="1"/>
</dbReference>
<dbReference type="InterPro" id="IPR020847">
    <property type="entry name" value="AP_endonuclease_F1_BS"/>
</dbReference>
<evidence type="ECO:0000256" key="3">
    <source>
        <dbReference type="ARBA" id="ARBA00022723"/>
    </source>
</evidence>
<keyword evidence="4 7" id="KW-0378">Hydrolase</keyword>
<protein>
    <submittedName>
        <fullName evidence="7">Exodeoxyribonuclease III</fullName>
        <ecNumber evidence="7">3.1.11.2</ecNumber>
    </submittedName>
</protein>
<dbReference type="InterPro" id="IPR037493">
    <property type="entry name" value="ExoIII-like"/>
</dbReference>
<dbReference type="NCBIfam" id="TIGR00195">
    <property type="entry name" value="exoDNase_III"/>
    <property type="match status" value="1"/>
</dbReference>
<reference evidence="7 8" key="1">
    <citation type="submission" date="2019-11" db="EMBL/GenBank/DDBJ databases">
        <title>Acidiferrimicrobium australis gen. nov., sp. nov., an acidophilic and obligately heterotrophic, member of the Actinobacteria that catalyses dissimilatory oxido- reduction of iron isolated from metal-rich acidic water in Chile.</title>
        <authorList>
            <person name="Gonzalez D."/>
            <person name="Huber K."/>
            <person name="Hedrich S."/>
            <person name="Rojas-Villalobos C."/>
            <person name="Quatrini R."/>
            <person name="Dinamarca M.A."/>
            <person name="Schwarz A."/>
            <person name="Canales C."/>
            <person name="Nancucheo I."/>
        </authorList>
    </citation>
    <scope>NUCLEOTIDE SEQUENCE [LARGE SCALE GENOMIC DNA]</scope>
    <source>
        <strain evidence="7 8">USS-CCA1</strain>
    </source>
</reference>
<dbReference type="NCBIfam" id="TIGR00633">
    <property type="entry name" value="xth"/>
    <property type="match status" value="1"/>
</dbReference>
<dbReference type="EC" id="3.1.11.2" evidence="7"/>
<evidence type="ECO:0000313" key="7">
    <source>
        <dbReference type="EMBL" id="MST33439.1"/>
    </source>
</evidence>
<evidence type="ECO:0000256" key="5">
    <source>
        <dbReference type="ARBA" id="ARBA00022842"/>
    </source>
</evidence>
<dbReference type="InterPro" id="IPR005135">
    <property type="entry name" value="Endo/exonuclease/phosphatase"/>
</dbReference>
<evidence type="ECO:0000259" key="6">
    <source>
        <dbReference type="Pfam" id="PF03372"/>
    </source>
</evidence>